<protein>
    <submittedName>
        <fullName evidence="2">Uncharacterized protein</fullName>
    </submittedName>
</protein>
<evidence type="ECO:0000313" key="3">
    <source>
        <dbReference type="Proteomes" id="UP001447188"/>
    </source>
</evidence>
<name>A0ABR3GYH2_9PEZI</name>
<organism evidence="2 3">
    <name type="scientific">Discina gigas</name>
    <dbReference type="NCBI Taxonomy" id="1032678"/>
    <lineage>
        <taxon>Eukaryota</taxon>
        <taxon>Fungi</taxon>
        <taxon>Dikarya</taxon>
        <taxon>Ascomycota</taxon>
        <taxon>Pezizomycotina</taxon>
        <taxon>Pezizomycetes</taxon>
        <taxon>Pezizales</taxon>
        <taxon>Discinaceae</taxon>
        <taxon>Discina</taxon>
    </lineage>
</organism>
<feature type="compositionally biased region" description="Polar residues" evidence="1">
    <location>
        <begin position="32"/>
        <end position="44"/>
    </location>
</feature>
<dbReference type="Proteomes" id="UP001447188">
    <property type="component" value="Unassembled WGS sequence"/>
</dbReference>
<evidence type="ECO:0000313" key="2">
    <source>
        <dbReference type="EMBL" id="KAL0640868.1"/>
    </source>
</evidence>
<evidence type="ECO:0000256" key="1">
    <source>
        <dbReference type="SAM" id="MobiDB-lite"/>
    </source>
</evidence>
<keyword evidence="3" id="KW-1185">Reference proteome</keyword>
<feature type="compositionally biased region" description="Basic and acidic residues" evidence="1">
    <location>
        <begin position="21"/>
        <end position="30"/>
    </location>
</feature>
<comment type="caution">
    <text evidence="2">The sequence shown here is derived from an EMBL/GenBank/DDBJ whole genome shotgun (WGS) entry which is preliminary data.</text>
</comment>
<dbReference type="EMBL" id="JBBBZM010000001">
    <property type="protein sequence ID" value="KAL0640868.1"/>
    <property type="molecule type" value="Genomic_DNA"/>
</dbReference>
<sequence length="195" mass="21500">MADANKAAKRKDVSANNTIRIKVEARRGRGTDVTSQRGLKQPLNSRRAWSGGKYRPSPGVELKDETGPDSPETITAEVAPDLRFPTVLLHLFTPGEYMTPTTNSGIWEITNCDLYEDPTLVGLQRLFGRFAPTGSYIHFVGVISKKVWLAGSIFGGRVVTGEGIQFKSDEHIRAWLMFMGGADIIQFVGIICPQF</sequence>
<accession>A0ABR3GYH2</accession>
<gene>
    <name evidence="2" type="ORF">Q9L58_000176</name>
</gene>
<feature type="region of interest" description="Disordered" evidence="1">
    <location>
        <begin position="1"/>
        <end position="71"/>
    </location>
</feature>
<proteinExistence type="predicted"/>
<reference evidence="2 3" key="1">
    <citation type="submission" date="2024-02" db="EMBL/GenBank/DDBJ databases">
        <title>Discinaceae phylogenomics.</title>
        <authorList>
            <person name="Dirks A.C."/>
            <person name="James T.Y."/>
        </authorList>
    </citation>
    <scope>NUCLEOTIDE SEQUENCE [LARGE SCALE GENOMIC DNA]</scope>
    <source>
        <strain evidence="2 3">ACD0624</strain>
    </source>
</reference>